<keyword evidence="1" id="KW-0472">Membrane</keyword>
<feature type="transmembrane region" description="Helical" evidence="1">
    <location>
        <begin position="53"/>
        <end position="72"/>
    </location>
</feature>
<proteinExistence type="predicted"/>
<keyword evidence="1" id="KW-1133">Transmembrane helix</keyword>
<protein>
    <submittedName>
        <fullName evidence="2">DUF4267 domain-containing protein</fullName>
    </submittedName>
</protein>
<dbReference type="Pfam" id="PF14087">
    <property type="entry name" value="DUF4267"/>
    <property type="match status" value="1"/>
</dbReference>
<reference evidence="2" key="1">
    <citation type="submission" date="2022-10" db="EMBL/GenBank/DDBJ databases">
        <title>The complete genomes of actinobacterial strains from the NBC collection.</title>
        <authorList>
            <person name="Joergensen T.S."/>
            <person name="Alvarez Arevalo M."/>
            <person name="Sterndorff E.B."/>
            <person name="Faurdal D."/>
            <person name="Vuksanovic O."/>
            <person name="Mourched A.-S."/>
            <person name="Charusanti P."/>
            <person name="Shaw S."/>
            <person name="Blin K."/>
            <person name="Weber T."/>
        </authorList>
    </citation>
    <scope>NUCLEOTIDE SEQUENCE</scope>
    <source>
        <strain evidence="2">NBC_00093</strain>
    </source>
</reference>
<dbReference type="EMBL" id="CP108222">
    <property type="protein sequence ID" value="WTT21942.1"/>
    <property type="molecule type" value="Genomic_DNA"/>
</dbReference>
<accession>A0AAU2AER9</accession>
<evidence type="ECO:0000256" key="1">
    <source>
        <dbReference type="SAM" id="Phobius"/>
    </source>
</evidence>
<evidence type="ECO:0000313" key="2">
    <source>
        <dbReference type="EMBL" id="WTT21942.1"/>
    </source>
</evidence>
<sequence>MTTATATLSPLVKRLSLISAAMLFGAGLGWIALPSTLVDLFGVPLADESHAYAALKGMEDILPALLVGLFVIQQNRQALRTTLYVMLLVPIMDSTLVIIEKGLTPALLMQLPYVLVPLAAAYLLGDSVRATSIAAKSAQAA</sequence>
<organism evidence="2">
    <name type="scientific">Streptomyces sp. NBC_00093</name>
    <dbReference type="NCBI Taxonomy" id="2975649"/>
    <lineage>
        <taxon>Bacteria</taxon>
        <taxon>Bacillati</taxon>
        <taxon>Actinomycetota</taxon>
        <taxon>Actinomycetes</taxon>
        <taxon>Kitasatosporales</taxon>
        <taxon>Streptomycetaceae</taxon>
        <taxon>Streptomyces</taxon>
    </lineage>
</organism>
<feature type="transmembrane region" description="Helical" evidence="1">
    <location>
        <begin position="12"/>
        <end position="33"/>
    </location>
</feature>
<keyword evidence="1" id="KW-0812">Transmembrane</keyword>
<dbReference type="AlphaFoldDB" id="A0AAU2AER9"/>
<name>A0AAU2AER9_9ACTN</name>
<feature type="transmembrane region" description="Helical" evidence="1">
    <location>
        <begin position="105"/>
        <end position="124"/>
    </location>
</feature>
<feature type="transmembrane region" description="Helical" evidence="1">
    <location>
        <begin position="81"/>
        <end position="99"/>
    </location>
</feature>
<dbReference type="InterPro" id="IPR025363">
    <property type="entry name" value="DUF4267"/>
</dbReference>
<gene>
    <name evidence="2" type="ORF">OHA22_43635</name>
</gene>